<dbReference type="AlphaFoldDB" id="A0A2R3Z4W7"/>
<feature type="transmembrane region" description="Helical" evidence="1">
    <location>
        <begin position="63"/>
        <end position="83"/>
    </location>
</feature>
<dbReference type="RefSeq" id="WP_107012056.1">
    <property type="nucleotide sequence ID" value="NZ_CP028136.1"/>
</dbReference>
<feature type="transmembrane region" description="Helical" evidence="1">
    <location>
        <begin position="89"/>
        <end position="110"/>
    </location>
</feature>
<protein>
    <recommendedName>
        <fullName evidence="4">O-antigen ligase domain-containing protein</fullName>
    </recommendedName>
</protein>
<keyword evidence="1" id="KW-0472">Membrane</keyword>
<accession>A0A2R3Z4W7</accession>
<keyword evidence="1" id="KW-1133">Transmembrane helix</keyword>
<evidence type="ECO:0008006" key="4">
    <source>
        <dbReference type="Google" id="ProtNLM"/>
    </source>
</evidence>
<dbReference type="OrthoDB" id="1491081at2"/>
<feature type="transmembrane region" description="Helical" evidence="1">
    <location>
        <begin position="122"/>
        <end position="140"/>
    </location>
</feature>
<evidence type="ECO:0000256" key="1">
    <source>
        <dbReference type="SAM" id="Phobius"/>
    </source>
</evidence>
<feature type="transmembrane region" description="Helical" evidence="1">
    <location>
        <begin position="202"/>
        <end position="219"/>
    </location>
</feature>
<dbReference type="EMBL" id="CP028136">
    <property type="protein sequence ID" value="AVR45278.1"/>
    <property type="molecule type" value="Genomic_DNA"/>
</dbReference>
<keyword evidence="3" id="KW-1185">Reference proteome</keyword>
<organism evidence="2 3">
    <name type="scientific">Christiangramia fulva</name>
    <dbReference type="NCBI Taxonomy" id="2126553"/>
    <lineage>
        <taxon>Bacteria</taxon>
        <taxon>Pseudomonadati</taxon>
        <taxon>Bacteroidota</taxon>
        <taxon>Flavobacteriia</taxon>
        <taxon>Flavobacteriales</taxon>
        <taxon>Flavobacteriaceae</taxon>
        <taxon>Christiangramia</taxon>
    </lineage>
</organism>
<dbReference type="KEGG" id="grs:C7S20_08370"/>
<evidence type="ECO:0000313" key="3">
    <source>
        <dbReference type="Proteomes" id="UP000241507"/>
    </source>
</evidence>
<proteinExistence type="predicted"/>
<feature type="transmembrane region" description="Helical" evidence="1">
    <location>
        <begin position="171"/>
        <end position="193"/>
    </location>
</feature>
<gene>
    <name evidence="2" type="ORF">C7S20_08370</name>
</gene>
<feature type="transmembrane region" description="Helical" evidence="1">
    <location>
        <begin position="248"/>
        <end position="268"/>
    </location>
</feature>
<sequence>MQGTQAAYLKRSIWVYLFLLIFEGALRKWVFPGLSQPLLIVRDPLAAWLIFESLRLKVWSPNVFVILGIGLTLISFCLTLLFGHGNLPVALYGSRMMLLHFPLIFIIGRVLNKEDVLQFGKAMLWCCIGMTLLVAVQFYSPQSAWINRGVAGELGSGFSGAMGYYRVPGTFSFTNGLSAFYGLCIPFIAFFWVSRDSGISKILLYFATVAYLAAIPLSISRTVVFQTVLTGIFIVVISAGQPKVIIRLFATLGLGFFLFIFLTNFSFFETSTKALSLRFEQAGHSEGGLEGTLVDRFLGGLVGAVSNVEASWIGKGLGMGTNVGSTLMTGKRTFLVSEGEWGRLIGERGFILGLFLIAIRLGLGIKMYLKSWRIANAGNILPWLLLSFALIPVVMGQWAQTTSLGFAVFSGGLVFAAMRSEKCE</sequence>
<dbReference type="Proteomes" id="UP000241507">
    <property type="component" value="Chromosome"/>
</dbReference>
<feature type="transmembrane region" description="Helical" evidence="1">
    <location>
        <begin position="350"/>
        <end position="369"/>
    </location>
</feature>
<name>A0A2R3Z4W7_9FLAO</name>
<evidence type="ECO:0000313" key="2">
    <source>
        <dbReference type="EMBL" id="AVR45278.1"/>
    </source>
</evidence>
<reference evidence="3" key="1">
    <citation type="submission" date="2018-03" db="EMBL/GenBank/DDBJ databases">
        <title>Gramella fulva sp. nov., isolated from a dry surface of tidal flat.</title>
        <authorList>
            <person name="Hwang S.H."/>
            <person name="Hwang W.M."/>
            <person name="Kang K."/>
            <person name="Ahn T.-Y."/>
        </authorList>
    </citation>
    <scope>NUCLEOTIDE SEQUENCE [LARGE SCALE GENOMIC DNA]</scope>
    <source>
        <strain evidence="3">SH35</strain>
    </source>
</reference>
<keyword evidence="1" id="KW-0812">Transmembrane</keyword>
<feature type="transmembrane region" description="Helical" evidence="1">
    <location>
        <begin position="225"/>
        <end position="241"/>
    </location>
</feature>
<feature type="transmembrane region" description="Helical" evidence="1">
    <location>
        <begin position="376"/>
        <end position="395"/>
    </location>
</feature>